<dbReference type="Pfam" id="PF13380">
    <property type="entry name" value="CoA_binding_2"/>
    <property type="match status" value="1"/>
</dbReference>
<organism evidence="2 3">
    <name type="scientific">Mangrovibacterium marinum</name>
    <dbReference type="NCBI Taxonomy" id="1639118"/>
    <lineage>
        <taxon>Bacteria</taxon>
        <taxon>Pseudomonadati</taxon>
        <taxon>Bacteroidota</taxon>
        <taxon>Bacteroidia</taxon>
        <taxon>Marinilabiliales</taxon>
        <taxon>Prolixibacteraceae</taxon>
        <taxon>Mangrovibacterium</taxon>
    </lineage>
</organism>
<proteinExistence type="predicted"/>
<dbReference type="SUPFAM" id="SSF51735">
    <property type="entry name" value="NAD(P)-binding Rossmann-fold domains"/>
    <property type="match status" value="1"/>
</dbReference>
<dbReference type="Proteomes" id="UP000243525">
    <property type="component" value="Unassembled WGS sequence"/>
</dbReference>
<keyword evidence="3" id="KW-1185">Reference proteome</keyword>
<reference evidence="2 3" key="1">
    <citation type="submission" date="2018-04" db="EMBL/GenBank/DDBJ databases">
        <title>Genomic Encyclopedia of Archaeal and Bacterial Type Strains, Phase II (KMG-II): from individual species to whole genera.</title>
        <authorList>
            <person name="Goeker M."/>
        </authorList>
    </citation>
    <scope>NUCLEOTIDE SEQUENCE [LARGE SCALE GENOMIC DNA]</scope>
    <source>
        <strain evidence="2 3">DSM 28823</strain>
    </source>
</reference>
<dbReference type="InterPro" id="IPR036291">
    <property type="entry name" value="NAD(P)-bd_dom_sf"/>
</dbReference>
<dbReference type="InterPro" id="IPR003781">
    <property type="entry name" value="CoA-bd"/>
</dbReference>
<name>A0A2T5C1J8_9BACT</name>
<dbReference type="Gene3D" id="3.40.50.720">
    <property type="entry name" value="NAD(P)-binding Rossmann-like Domain"/>
    <property type="match status" value="1"/>
</dbReference>
<accession>A0A2T5C1J8</accession>
<protein>
    <recommendedName>
        <fullName evidence="1">CoA-binding domain-containing protein</fullName>
    </recommendedName>
</protein>
<dbReference type="EMBL" id="QAAD01000008">
    <property type="protein sequence ID" value="PTN08530.1"/>
    <property type="molecule type" value="Genomic_DNA"/>
</dbReference>
<evidence type="ECO:0000313" key="2">
    <source>
        <dbReference type="EMBL" id="PTN08530.1"/>
    </source>
</evidence>
<dbReference type="OrthoDB" id="708726at2"/>
<evidence type="ECO:0000313" key="3">
    <source>
        <dbReference type="Proteomes" id="UP000243525"/>
    </source>
</evidence>
<evidence type="ECO:0000259" key="1">
    <source>
        <dbReference type="Pfam" id="PF13380"/>
    </source>
</evidence>
<sequence length="119" mass="13328">MKKTIVIGASEKPERYSNKAIRALRHHGHEVIAIAPRPGKVEDVEFVTASKEFENVDTVTLYVGPKNQPGYMEYILKLKPKRVIFNPGTENDEFADRLKAASIEPEIACTLVLLSTGQY</sequence>
<comment type="caution">
    <text evidence="2">The sequence shown here is derived from an EMBL/GenBank/DDBJ whole genome shotgun (WGS) entry which is preliminary data.</text>
</comment>
<dbReference type="RefSeq" id="WP_107822336.1">
    <property type="nucleotide sequence ID" value="NZ_OY782574.1"/>
</dbReference>
<gene>
    <name evidence="2" type="ORF">C8N47_10887</name>
</gene>
<feature type="domain" description="CoA-binding" evidence="1">
    <location>
        <begin position="2"/>
        <end position="113"/>
    </location>
</feature>
<dbReference type="AlphaFoldDB" id="A0A2T5C1J8"/>